<feature type="DNA-binding region" description="OmpR/PhoB-type" evidence="9">
    <location>
        <begin position="133"/>
        <end position="232"/>
    </location>
</feature>
<evidence type="ECO:0000256" key="6">
    <source>
        <dbReference type="ARBA" id="ARBA00023125"/>
    </source>
</evidence>
<evidence type="ECO:0000313" key="13">
    <source>
        <dbReference type="Proteomes" id="UP000283077"/>
    </source>
</evidence>
<evidence type="ECO:0000256" key="1">
    <source>
        <dbReference type="ARBA" id="ARBA00004496"/>
    </source>
</evidence>
<keyword evidence="13" id="KW-1185">Reference proteome</keyword>
<dbReference type="Gene3D" id="6.10.250.690">
    <property type="match status" value="1"/>
</dbReference>
<keyword evidence="3 8" id="KW-0597">Phosphoprotein</keyword>
<feature type="modified residue" description="4-aspartylphosphate" evidence="8">
    <location>
        <position position="55"/>
    </location>
</feature>
<evidence type="ECO:0000256" key="8">
    <source>
        <dbReference type="PROSITE-ProRule" id="PRU00169"/>
    </source>
</evidence>
<dbReference type="PANTHER" id="PTHR48111">
    <property type="entry name" value="REGULATOR OF RPOS"/>
    <property type="match status" value="1"/>
</dbReference>
<keyword evidence="6 9" id="KW-0238">DNA-binding</keyword>
<dbReference type="SMART" id="SM00448">
    <property type="entry name" value="REC"/>
    <property type="match status" value="1"/>
</dbReference>
<dbReference type="FunFam" id="3.40.50.2300:FF:000001">
    <property type="entry name" value="DNA-binding response regulator PhoB"/>
    <property type="match status" value="1"/>
</dbReference>
<name>A0A437R4X0_9GAMM</name>
<evidence type="ECO:0000259" key="11">
    <source>
        <dbReference type="PROSITE" id="PS51755"/>
    </source>
</evidence>
<dbReference type="GO" id="GO:0000156">
    <property type="term" value="F:phosphorelay response regulator activity"/>
    <property type="evidence" value="ECO:0007669"/>
    <property type="project" value="TreeGrafter"/>
</dbReference>
<evidence type="ECO:0000256" key="7">
    <source>
        <dbReference type="ARBA" id="ARBA00023163"/>
    </source>
</evidence>
<dbReference type="Gene3D" id="1.10.10.10">
    <property type="entry name" value="Winged helix-like DNA-binding domain superfamily/Winged helix DNA-binding domain"/>
    <property type="match status" value="1"/>
</dbReference>
<dbReference type="OrthoDB" id="9802426at2"/>
<reference evidence="12 13" key="1">
    <citation type="submission" date="2019-01" db="EMBL/GenBank/DDBJ databases">
        <authorList>
            <person name="Chen W.-M."/>
        </authorList>
    </citation>
    <scope>NUCLEOTIDE SEQUENCE [LARGE SCALE GENOMIC DNA]</scope>
    <source>
        <strain evidence="12 13">KYPC3</strain>
    </source>
</reference>
<evidence type="ECO:0000256" key="5">
    <source>
        <dbReference type="ARBA" id="ARBA00023015"/>
    </source>
</evidence>
<dbReference type="InterPro" id="IPR039420">
    <property type="entry name" value="WalR-like"/>
</dbReference>
<dbReference type="FunFam" id="1.10.10.10:FF:000099">
    <property type="entry name" value="Two-component system response regulator TorR"/>
    <property type="match status" value="1"/>
</dbReference>
<dbReference type="InterPro" id="IPR016032">
    <property type="entry name" value="Sig_transdc_resp-reg_C-effctor"/>
</dbReference>
<evidence type="ECO:0000259" key="10">
    <source>
        <dbReference type="PROSITE" id="PS50110"/>
    </source>
</evidence>
<dbReference type="GO" id="GO:0000976">
    <property type="term" value="F:transcription cis-regulatory region binding"/>
    <property type="evidence" value="ECO:0007669"/>
    <property type="project" value="TreeGrafter"/>
</dbReference>
<dbReference type="PROSITE" id="PS51755">
    <property type="entry name" value="OMPR_PHOB"/>
    <property type="match status" value="1"/>
</dbReference>
<keyword evidence="2" id="KW-0963">Cytoplasm</keyword>
<dbReference type="Pfam" id="PF00072">
    <property type="entry name" value="Response_reg"/>
    <property type="match status" value="1"/>
</dbReference>
<evidence type="ECO:0000256" key="3">
    <source>
        <dbReference type="ARBA" id="ARBA00022553"/>
    </source>
</evidence>
<dbReference type="InterPro" id="IPR001867">
    <property type="entry name" value="OmpR/PhoB-type_DNA-bd"/>
</dbReference>
<feature type="domain" description="OmpR/PhoB-type" evidence="11">
    <location>
        <begin position="133"/>
        <end position="232"/>
    </location>
</feature>
<comment type="caution">
    <text evidence="12">The sequence shown here is derived from an EMBL/GenBank/DDBJ whole genome shotgun (WGS) entry which is preliminary data.</text>
</comment>
<dbReference type="RefSeq" id="WP_127697193.1">
    <property type="nucleotide sequence ID" value="NZ_SACS01000001.1"/>
</dbReference>
<evidence type="ECO:0000313" key="12">
    <source>
        <dbReference type="EMBL" id="RVU41804.1"/>
    </source>
</evidence>
<dbReference type="EMBL" id="SACS01000001">
    <property type="protein sequence ID" value="RVU41804.1"/>
    <property type="molecule type" value="Genomic_DNA"/>
</dbReference>
<dbReference type="AlphaFoldDB" id="A0A437R4X0"/>
<feature type="domain" description="Response regulatory" evidence="10">
    <location>
        <begin position="6"/>
        <end position="119"/>
    </location>
</feature>
<proteinExistence type="predicted"/>
<dbReference type="SMART" id="SM00862">
    <property type="entry name" value="Trans_reg_C"/>
    <property type="match status" value="1"/>
</dbReference>
<organism evidence="12 13">
    <name type="scientific">Rheinheimera riviphila</name>
    <dbReference type="NCBI Taxonomy" id="1834037"/>
    <lineage>
        <taxon>Bacteria</taxon>
        <taxon>Pseudomonadati</taxon>
        <taxon>Pseudomonadota</taxon>
        <taxon>Gammaproteobacteria</taxon>
        <taxon>Chromatiales</taxon>
        <taxon>Chromatiaceae</taxon>
        <taxon>Rheinheimera</taxon>
    </lineage>
</organism>
<dbReference type="InterPro" id="IPR036388">
    <property type="entry name" value="WH-like_DNA-bd_sf"/>
</dbReference>
<dbReference type="Pfam" id="PF00486">
    <property type="entry name" value="Trans_reg_C"/>
    <property type="match status" value="1"/>
</dbReference>
<evidence type="ECO:0000256" key="2">
    <source>
        <dbReference type="ARBA" id="ARBA00022490"/>
    </source>
</evidence>
<keyword evidence="4" id="KW-0902">Two-component regulatory system</keyword>
<keyword evidence="7" id="KW-0804">Transcription</keyword>
<protein>
    <submittedName>
        <fullName evidence="12">Response regulator</fullName>
    </submittedName>
</protein>
<dbReference type="InterPro" id="IPR001789">
    <property type="entry name" value="Sig_transdc_resp-reg_receiver"/>
</dbReference>
<dbReference type="GO" id="GO:0005829">
    <property type="term" value="C:cytosol"/>
    <property type="evidence" value="ECO:0007669"/>
    <property type="project" value="TreeGrafter"/>
</dbReference>
<evidence type="ECO:0000256" key="4">
    <source>
        <dbReference type="ARBA" id="ARBA00023012"/>
    </source>
</evidence>
<dbReference type="SUPFAM" id="SSF46894">
    <property type="entry name" value="C-terminal effector domain of the bipartite response regulators"/>
    <property type="match status" value="1"/>
</dbReference>
<evidence type="ECO:0000256" key="9">
    <source>
        <dbReference type="PROSITE-ProRule" id="PRU01091"/>
    </source>
</evidence>
<dbReference type="GO" id="GO:0006355">
    <property type="term" value="P:regulation of DNA-templated transcription"/>
    <property type="evidence" value="ECO:0007669"/>
    <property type="project" value="InterPro"/>
</dbReference>
<gene>
    <name evidence="12" type="ORF">EOE67_00985</name>
</gene>
<dbReference type="InterPro" id="IPR011006">
    <property type="entry name" value="CheY-like_superfamily"/>
</dbReference>
<comment type="subcellular location">
    <subcellularLocation>
        <location evidence="1">Cytoplasm</location>
    </subcellularLocation>
</comment>
<dbReference type="Proteomes" id="UP000283077">
    <property type="component" value="Unassembled WGS sequence"/>
</dbReference>
<dbReference type="PANTHER" id="PTHR48111:SF47">
    <property type="entry name" value="TRANSCRIPTIONAL REGULATORY PROTEIN RSTA"/>
    <property type="match status" value="1"/>
</dbReference>
<sequence length="238" mass="26830">MSGYGRVLLVEDDLSLASWVTDYLQQKGYQVIHHSRGDTVMPAMAQLQVDVILLDLMLPGINGLELCRLLRQQYALPILMLTAQGEEMDEVLGLQLGATDYLIKPVRPRVLLARIEAALRNRVPVTEPAVLPQTRLQFAQLDICAEAQRVLLFGEEVVLTSAEFSLLWFLASRAGQICSRDQVFLALKGREHDGLDRRFDVMVSVLRKKLADDATNPKRIKTVWGKGYLFVADGWQQR</sequence>
<dbReference type="GO" id="GO:0032993">
    <property type="term" value="C:protein-DNA complex"/>
    <property type="evidence" value="ECO:0007669"/>
    <property type="project" value="TreeGrafter"/>
</dbReference>
<keyword evidence="5" id="KW-0805">Transcription regulation</keyword>
<accession>A0A437R4X0</accession>
<dbReference type="SUPFAM" id="SSF52172">
    <property type="entry name" value="CheY-like"/>
    <property type="match status" value="1"/>
</dbReference>
<dbReference type="Gene3D" id="3.40.50.2300">
    <property type="match status" value="1"/>
</dbReference>
<dbReference type="CDD" id="cd00383">
    <property type="entry name" value="trans_reg_C"/>
    <property type="match status" value="1"/>
</dbReference>
<dbReference type="PROSITE" id="PS50110">
    <property type="entry name" value="RESPONSE_REGULATORY"/>
    <property type="match status" value="1"/>
</dbReference>